<evidence type="ECO:0000313" key="10">
    <source>
        <dbReference type="Proteomes" id="UP001265164"/>
    </source>
</evidence>
<keyword evidence="10" id="KW-1185">Reference proteome</keyword>
<sequence length="694" mass="77767">MSHEDRIRQIQNGLKIIDLVDEIRSNNQQKPTYGRSAISLPTTRERTNAWELFHQVATDANGYEKGPDKKRDDNTEERDERGSEHDDNDISGRGERTFKESTWDDSDNIIFENSLATNIQQNDSRRESSNRITDNKNDDSKRDNTSRGGQSNGRAEDDQINLPSILKGGLSADRDASRFGESTKSVMNPNAKEYIPKYVYDQWSRGGNQDSPESKAPVTGIQLENKVGPEIPPAKPGMQKKIKDSDKYPEFQGINSPPPIPKKRGCVLLIPDTNIEPIESEGSEEEEEDEDQIVPTGNTEKNSEFRNSAALSSSQETIFQISDYETDNERRNKMGSRLPKEIEKEVIKEGQKGNGKKEEVTKKAGNSSDKEKKPKKEGRKLRALQNTDAGTAGPNSSNVSEEGSIKKGTEENTVFPGMDQRSKSKNGATLHVPVYDQKPSGKTAPVSSALQNAHKKGVQELDMQQDSHRKDSSNESGLTTPSGSSISFDDYFEKLTNNMKTEDILKEIYKNQLEILTRITEKESLIAVIRELQNTQKTTNSKIESLERNIGKLGLAVSSMEQMIASMRIMIPGKPEDQNSKDKPKNPLLKPVIARQTLKPDEVIDINPDFTDLSKSTIKKKLFIEPIDDTKANASQFIPENDNSTLNTLYALVMNRVRDKDLKEAFLFAIKKAKSKEEIEILYTNITKAVRGNL</sequence>
<feature type="compositionally biased region" description="Acidic residues" evidence="6">
    <location>
        <begin position="278"/>
        <end position="292"/>
    </location>
</feature>
<evidence type="ECO:0000259" key="7">
    <source>
        <dbReference type="Pfam" id="PF13825"/>
    </source>
</evidence>
<gene>
    <name evidence="9" type="primary">P/V/C</name>
</gene>
<evidence type="ECO:0000256" key="3">
    <source>
        <dbReference type="ARBA" id="ARBA00022553"/>
    </source>
</evidence>
<keyword evidence="2" id="KW-0691">RNA editing</keyword>
<evidence type="ECO:0000256" key="5">
    <source>
        <dbReference type="ARBA" id="ARBA00060014"/>
    </source>
</evidence>
<evidence type="ECO:0000313" key="9">
    <source>
        <dbReference type="EMBL" id="UQM99515.1"/>
    </source>
</evidence>
<feature type="domain" description="Phosphoprotein P soyouz module" evidence="8">
    <location>
        <begin position="10"/>
        <end position="52"/>
    </location>
</feature>
<evidence type="ECO:0000256" key="6">
    <source>
        <dbReference type="SAM" id="MobiDB-lite"/>
    </source>
</evidence>
<feature type="compositionally biased region" description="Basic and acidic residues" evidence="6">
    <location>
        <begin position="327"/>
        <end position="374"/>
    </location>
</feature>
<reference evidence="9" key="1">
    <citation type="journal article" date="2022" name="bioRxiv">
        <title>The characterization of multiple novel paramyxovirus species highlights the diverse nature of the subfamily Orthoparamyxovirinae.</title>
        <authorList>
            <person name="Vanmechelen B."/>
            <person name="Meurs S."/>
            <person name="Horemans M."/>
            <person name="Loosen A."/>
            <person name="Maes T.J."/>
            <person name="Laenen L."/>
            <person name="Vergote V."/>
            <person name="Koundouno F.R."/>
            <person name="Magassouba N."/>
            <person name="Konde M.K."/>
            <person name="Conde I.S."/>
            <person name="Carroll M.W."/>
            <person name="Maes P."/>
        </authorList>
    </citation>
    <scope>NUCLEOTIDE SEQUENCE</scope>
    <source>
        <strain evidence="9">GN/Meliandou/Cg/1/2018</strain>
    </source>
</reference>
<feature type="compositionally biased region" description="Polar residues" evidence="6">
    <location>
        <begin position="384"/>
        <end position="401"/>
    </location>
</feature>
<dbReference type="Pfam" id="PF13825">
    <property type="entry name" value="Paramyxo_P_V_N"/>
    <property type="match status" value="1"/>
</dbReference>
<dbReference type="Proteomes" id="UP001265164">
    <property type="component" value="Segment"/>
</dbReference>
<proteinExistence type="predicted"/>
<organism evidence="9 10">
    <name type="scientific">melian virus</name>
    <dbReference type="NCBI Taxonomy" id="2940995"/>
    <lineage>
        <taxon>Viruses</taxon>
        <taxon>Riboviria</taxon>
        <taxon>Orthornavirae</taxon>
        <taxon>Negarnaviricota</taxon>
        <taxon>Haploviricotina</taxon>
        <taxon>Monjiviricetes</taxon>
        <taxon>Mononegavirales</taxon>
        <taxon>Paramyxoviridae</taxon>
        <taxon>Orthoparamyxovirinae</taxon>
        <taxon>Parahenipavirus</taxon>
        <taxon>Parahenipavirus meliandouense</taxon>
    </lineage>
</organism>
<evidence type="ECO:0000256" key="2">
    <source>
        <dbReference type="ARBA" id="ARBA00022495"/>
    </source>
</evidence>
<dbReference type="InterPro" id="IPR025909">
    <property type="entry name" value="Soyouz_module"/>
</dbReference>
<accession>A0AAE9KY22</accession>
<feature type="region of interest" description="Disordered" evidence="6">
    <location>
        <begin position="223"/>
        <end position="427"/>
    </location>
</feature>
<feature type="region of interest" description="Disordered" evidence="6">
    <location>
        <begin position="114"/>
        <end position="187"/>
    </location>
</feature>
<feature type="domain" description="Paramyxovirus structural protein P/V N-terminal" evidence="7">
    <location>
        <begin position="288"/>
        <end position="462"/>
    </location>
</feature>
<name>A0AAE9KY22_9MONO</name>
<feature type="region of interest" description="Disordered" evidence="6">
    <location>
        <begin position="457"/>
        <end position="486"/>
    </location>
</feature>
<dbReference type="Pfam" id="PF14313">
    <property type="entry name" value="Soyouz_module"/>
    <property type="match status" value="1"/>
</dbReference>
<protein>
    <recommendedName>
        <fullName evidence="1">Phosphoprotein</fullName>
    </recommendedName>
</protein>
<feature type="compositionally biased region" description="Polar residues" evidence="6">
    <location>
        <begin position="295"/>
        <end position="320"/>
    </location>
</feature>
<dbReference type="InterPro" id="IPR028243">
    <property type="entry name" value="Paramyxo_P/V_N"/>
</dbReference>
<evidence type="ECO:0000259" key="8">
    <source>
        <dbReference type="Pfam" id="PF14313"/>
    </source>
</evidence>
<keyword evidence="3" id="KW-0597">Phosphoprotein</keyword>
<feature type="compositionally biased region" description="Basic and acidic residues" evidence="6">
    <location>
        <begin position="123"/>
        <end position="145"/>
    </location>
</feature>
<keyword evidence="4" id="KW-0693">Viral RNA replication</keyword>
<dbReference type="InterPro" id="IPR004897">
    <property type="entry name" value="P/V_Pprotein_paramyxoviral"/>
</dbReference>
<dbReference type="EMBL" id="OK623353">
    <property type="protein sequence ID" value="UQM99515.1"/>
    <property type="molecule type" value="Viral_cRNA"/>
</dbReference>
<comment type="function">
    <text evidence="5">Essential cofactor of the RNA polymerase L that plays a central role in the transcription and replication by forming the polymerase complex with RNA polymerase L and recruiting L to the genomic N-RNA template for RNA synthesis. Also plays a central role in the encapsidation of nascent RNA chains by forming the encapsidation complex with the nucleocapsid protein N (N-P complex). Acts as a chaperone for newly synthesized free N protein, so-called N0, allowing encapsidation of nascent RNA chains during replication. The nucleoprotein protein N prevents excessive phosphorylation of P, which leads to down-regulation of viral transcription/ replication. Participates, together with N, in the formation of viral factories (viroplasms), which are large inclusions in the host cytoplasm where replication takes place.</text>
</comment>
<evidence type="ECO:0000256" key="4">
    <source>
        <dbReference type="ARBA" id="ARBA00022953"/>
    </source>
</evidence>
<evidence type="ECO:0000256" key="1">
    <source>
        <dbReference type="ARBA" id="ARBA00020572"/>
    </source>
</evidence>
<feature type="region of interest" description="Disordered" evidence="6">
    <location>
        <begin position="57"/>
        <end position="101"/>
    </location>
</feature>
<dbReference type="Pfam" id="PF03210">
    <property type="entry name" value="Paramyx_P_V_C"/>
    <property type="match status" value="1"/>
</dbReference>
<feature type="compositionally biased region" description="Polar residues" evidence="6">
    <location>
        <begin position="474"/>
        <end position="486"/>
    </location>
</feature>
<feature type="compositionally biased region" description="Basic and acidic residues" evidence="6">
    <location>
        <begin position="65"/>
        <end position="101"/>
    </location>
</feature>
<dbReference type="Gene3D" id="6.10.250.2490">
    <property type="match status" value="1"/>
</dbReference>